<keyword evidence="1" id="KW-0175">Coiled coil</keyword>
<feature type="compositionally biased region" description="Low complexity" evidence="2">
    <location>
        <begin position="636"/>
        <end position="650"/>
    </location>
</feature>
<feature type="coiled-coil region" evidence="1">
    <location>
        <begin position="294"/>
        <end position="397"/>
    </location>
</feature>
<dbReference type="SUPFAM" id="SSF47986">
    <property type="entry name" value="DEATH domain"/>
    <property type="match status" value="1"/>
</dbReference>
<sequence length="665" mass="79613">MKSIKNIHPPKSWSKTTEPTSYEQIYKYVERALDECSIFIDNTENDYFQGSSISNITTSKNRPLSVLTLQAWSQPLNQLRDARLLRDIRNGKTIRELLSEAKTGTLYGPITNESVLLMKRILDKTTEQFYSKIPILIDKITDLMNLMEQYFLSFYEIEHIQDIIQKKRKEKSLDEYLETAYTYEKSRWLHMYEVNKSLKILREMSQRAEDTKGVSLLTLSKETQELALRCDCTSLSYLFVLPECYYEARRALDSLRTWLNEDTKYNGFIQTSLKLLEEKYFEAKKAFEINKSQLSQIERKAESHRFQLNKLEQENEINEKKYEEFETRLNIKEREYISKRLTYEVYEEQLKKYLQLSHEIQDDIDNRVVIEQFQLDIKQLSRELPKLKSNIDSFQARINYFEQRKDELIEMRHENKKLGNEIQLVLEDKILKENYFNRIQNCRDIIRNIYKCRKTNDLPQKIFYDLPVHIKHYGENEDDDLSKAIRLISKYISRDWNRFYWQLPFYPTRGQEEISKDIKYIDEKYQRGDVFQDQAIDALNKWRRFHTRAKVDDLIHGLQQIRRFDIIQLIERRILKPKHSLNVDQEEIDPRKKEIEDLNRKLNRLFDKLRSGAINAHDTYVYSTMGLDSLRPSTKSASLSRASRLNSVRSKSTNLERSLDGKEYP</sequence>
<comment type="caution">
    <text evidence="4">The sequence shown here is derived from an EMBL/GenBank/DDBJ whole genome shotgun (WGS) entry which is preliminary data.</text>
</comment>
<accession>A0A814I4P9</accession>
<feature type="domain" description="Death" evidence="3">
    <location>
        <begin position="517"/>
        <end position="574"/>
    </location>
</feature>
<reference evidence="4" key="1">
    <citation type="submission" date="2021-02" db="EMBL/GenBank/DDBJ databases">
        <authorList>
            <person name="Nowell W R."/>
        </authorList>
    </citation>
    <scope>NUCLEOTIDE SEQUENCE</scope>
</reference>
<dbReference type="EMBL" id="CAJNOT010000552">
    <property type="protein sequence ID" value="CAF1018743.1"/>
    <property type="molecule type" value="Genomic_DNA"/>
</dbReference>
<dbReference type="PROSITE" id="PS50017">
    <property type="entry name" value="DEATH_DOMAIN"/>
    <property type="match status" value="1"/>
</dbReference>
<dbReference type="InterPro" id="IPR000488">
    <property type="entry name" value="Death_dom"/>
</dbReference>
<dbReference type="Proteomes" id="UP000663864">
    <property type="component" value="Unassembled WGS sequence"/>
</dbReference>
<evidence type="ECO:0000259" key="3">
    <source>
        <dbReference type="PROSITE" id="PS50017"/>
    </source>
</evidence>
<dbReference type="GO" id="GO:0007165">
    <property type="term" value="P:signal transduction"/>
    <property type="evidence" value="ECO:0007669"/>
    <property type="project" value="InterPro"/>
</dbReference>
<evidence type="ECO:0000256" key="1">
    <source>
        <dbReference type="SAM" id="Coils"/>
    </source>
</evidence>
<dbReference type="AlphaFoldDB" id="A0A814I4P9"/>
<gene>
    <name evidence="4" type="ORF">ZHD862_LOCUS13422</name>
</gene>
<protein>
    <recommendedName>
        <fullName evidence="3">Death domain-containing protein</fullName>
    </recommendedName>
</protein>
<proteinExistence type="predicted"/>
<evidence type="ECO:0000256" key="2">
    <source>
        <dbReference type="SAM" id="MobiDB-lite"/>
    </source>
</evidence>
<evidence type="ECO:0000313" key="5">
    <source>
        <dbReference type="Proteomes" id="UP000663864"/>
    </source>
</evidence>
<dbReference type="CDD" id="cd01670">
    <property type="entry name" value="Death"/>
    <property type="match status" value="1"/>
</dbReference>
<feature type="region of interest" description="Disordered" evidence="2">
    <location>
        <begin position="636"/>
        <end position="665"/>
    </location>
</feature>
<name>A0A814I4P9_9BILA</name>
<dbReference type="InterPro" id="IPR011029">
    <property type="entry name" value="DEATH-like_dom_sf"/>
</dbReference>
<dbReference type="Gene3D" id="1.10.533.10">
    <property type="entry name" value="Death Domain, Fas"/>
    <property type="match status" value="1"/>
</dbReference>
<evidence type="ECO:0000313" key="4">
    <source>
        <dbReference type="EMBL" id="CAF1018743.1"/>
    </source>
</evidence>
<organism evidence="4 5">
    <name type="scientific">Rotaria sordida</name>
    <dbReference type="NCBI Taxonomy" id="392033"/>
    <lineage>
        <taxon>Eukaryota</taxon>
        <taxon>Metazoa</taxon>
        <taxon>Spiralia</taxon>
        <taxon>Gnathifera</taxon>
        <taxon>Rotifera</taxon>
        <taxon>Eurotatoria</taxon>
        <taxon>Bdelloidea</taxon>
        <taxon>Philodinida</taxon>
        <taxon>Philodinidae</taxon>
        <taxon>Rotaria</taxon>
    </lineage>
</organism>